<evidence type="ECO:0000313" key="2">
    <source>
        <dbReference type="EMBL" id="OAE28289.1"/>
    </source>
</evidence>
<organism evidence="2 3">
    <name type="scientific">Marchantia polymorpha subsp. ruderalis</name>
    <dbReference type="NCBI Taxonomy" id="1480154"/>
    <lineage>
        <taxon>Eukaryota</taxon>
        <taxon>Viridiplantae</taxon>
        <taxon>Streptophyta</taxon>
        <taxon>Embryophyta</taxon>
        <taxon>Marchantiophyta</taxon>
        <taxon>Marchantiopsida</taxon>
        <taxon>Marchantiidae</taxon>
        <taxon>Marchantiales</taxon>
        <taxon>Marchantiaceae</taxon>
        <taxon>Marchantia</taxon>
    </lineage>
</organism>
<comment type="caution">
    <text evidence="2">The sequence shown here is derived from an EMBL/GenBank/DDBJ whole genome shotgun (WGS) entry which is preliminary data.</text>
</comment>
<reference evidence="2" key="1">
    <citation type="submission" date="2016-03" db="EMBL/GenBank/DDBJ databases">
        <title>Mechanisms controlling the formation of the plant cell surface in tip-growing cells are functionally conserved among land plants.</title>
        <authorList>
            <person name="Honkanen S."/>
            <person name="Jones V.A."/>
            <person name="Morieri G."/>
            <person name="Champion C."/>
            <person name="Hetherington A.J."/>
            <person name="Kelly S."/>
            <person name="Saint-Marcoux D."/>
            <person name="Proust H."/>
            <person name="Prescott H."/>
            <person name="Dolan L."/>
        </authorList>
    </citation>
    <scope>NUCLEOTIDE SEQUENCE [LARGE SCALE GENOMIC DNA]</scope>
    <source>
        <tissue evidence="2">Whole gametophyte</tissue>
    </source>
</reference>
<sequence length="432" mass="48307">MRGRRRRPPVRVRECASLEGRRDLLRHTFQELQVEQERVKFVDLALADTPIHWARILWKTTRQHAQEEKGGSINHLSSFLINFYWSMGCVTAEERVQFSLLSRANPGRYVRDVEVDTDPDEMPASTPPARLRTEGEPRGALAPQKRKWNGEADLNQREVPTVPVRRRANNESARPQQKACKLILPADSNMDTRQAAVARNSPSSEEDVSAGVLGRSAELPALKSRVSSEQEPSGQTPSAQKLLEQVAAGEGRNGETRVPSAQAPSAVAVRAGVADPPGASSPTLLELLAGHGVEAAVEEAARPSARESPRISTATEILETEDDTSLEEEEVESVRGTPTGVLCEQMVPLLRYLDRKAIKYGDPCHRGSYVELVRNRTRIKVATNPEVMALDQKYRQLEERYNFLQDQCIIPRKLQKTAIQLRDELDCKWVYN</sequence>
<evidence type="ECO:0000256" key="1">
    <source>
        <dbReference type="SAM" id="MobiDB-lite"/>
    </source>
</evidence>
<keyword evidence="3" id="KW-1185">Reference proteome</keyword>
<dbReference type="Proteomes" id="UP000077202">
    <property type="component" value="Unassembled WGS sequence"/>
</dbReference>
<proteinExistence type="predicted"/>
<evidence type="ECO:0000313" key="3">
    <source>
        <dbReference type="Proteomes" id="UP000077202"/>
    </source>
</evidence>
<name>A0A176W5K3_MARPO</name>
<feature type="region of interest" description="Disordered" evidence="1">
    <location>
        <begin position="115"/>
        <end position="178"/>
    </location>
</feature>
<dbReference type="AlphaFoldDB" id="A0A176W5K3"/>
<dbReference type="EMBL" id="LVLJ01001742">
    <property type="protein sequence ID" value="OAE28289.1"/>
    <property type="molecule type" value="Genomic_DNA"/>
</dbReference>
<gene>
    <name evidence="2" type="ORF">AXG93_2507s1000</name>
</gene>
<accession>A0A176W5K3</accession>
<protein>
    <submittedName>
        <fullName evidence="2">Uncharacterized protein</fullName>
    </submittedName>
</protein>